<evidence type="ECO:0000313" key="2">
    <source>
        <dbReference type="EMBL" id="MBS2962307.1"/>
    </source>
</evidence>
<dbReference type="InterPro" id="IPR055209">
    <property type="entry name" value="RsiG-like_dom"/>
</dbReference>
<evidence type="ECO:0000313" key="3">
    <source>
        <dbReference type="Proteomes" id="UP000677913"/>
    </source>
</evidence>
<dbReference type="InterPro" id="IPR049575">
    <property type="entry name" value="RsiG-like"/>
</dbReference>
<reference evidence="2" key="1">
    <citation type="submission" date="2021-04" db="EMBL/GenBank/DDBJ databases">
        <title>Genome based classification of Actinospica acidithermotolerans sp. nov., an actinobacterium isolated from an Indonesian hot spring.</title>
        <authorList>
            <person name="Kusuma A.B."/>
            <person name="Putra K.E."/>
            <person name="Nafisah S."/>
            <person name="Loh J."/>
            <person name="Nouioui I."/>
            <person name="Goodfellow M."/>
        </authorList>
    </citation>
    <scope>NUCLEOTIDE SEQUENCE</scope>
    <source>
        <strain evidence="2">DSM 45618</strain>
    </source>
</reference>
<gene>
    <name evidence="2" type="ORF">KGA66_04565</name>
</gene>
<evidence type="ECO:0000259" key="1">
    <source>
        <dbReference type="Pfam" id="PF22802"/>
    </source>
</evidence>
<dbReference type="RefSeq" id="WP_211464819.1">
    <property type="nucleotide sequence ID" value="NZ_JAGSXH010000009.1"/>
</dbReference>
<sequence length="187" mass="20094">MGEPITATATAGPGRRIDRVLDHAFTADLSALPLGVLRDRRAEAGAEENDLSYLRRVLHGRLDIIAAESERRAGGDQNPLVGRLPEILADAPSNRPASTRHLALGAVAAIGEYRVELEAKLRELALPDLGACSDRALRETAAALSVCEREVSELRRRVQGVVDACAADLARRYREGEAAVDDLLVAQ</sequence>
<feature type="domain" description="RsiG-like" evidence="1">
    <location>
        <begin position="25"/>
        <end position="88"/>
    </location>
</feature>
<dbReference type="CDD" id="cd21107">
    <property type="entry name" value="RsiG"/>
    <property type="match status" value="1"/>
</dbReference>
<proteinExistence type="predicted"/>
<comment type="caution">
    <text evidence="2">The sequence shown here is derived from an EMBL/GenBank/DDBJ whole genome shotgun (WGS) entry which is preliminary data.</text>
</comment>
<dbReference type="AlphaFoldDB" id="A0A8J7WLI1"/>
<organism evidence="2 3">
    <name type="scientific">Actinocrinis puniceicyclus</name>
    <dbReference type="NCBI Taxonomy" id="977794"/>
    <lineage>
        <taxon>Bacteria</taxon>
        <taxon>Bacillati</taxon>
        <taxon>Actinomycetota</taxon>
        <taxon>Actinomycetes</taxon>
        <taxon>Catenulisporales</taxon>
        <taxon>Actinospicaceae</taxon>
        <taxon>Actinocrinis</taxon>
    </lineage>
</organism>
<accession>A0A8J7WLI1</accession>
<dbReference type="EMBL" id="JAGSXH010000009">
    <property type="protein sequence ID" value="MBS2962307.1"/>
    <property type="molecule type" value="Genomic_DNA"/>
</dbReference>
<keyword evidence="3" id="KW-1185">Reference proteome</keyword>
<name>A0A8J7WLI1_9ACTN</name>
<dbReference type="Proteomes" id="UP000677913">
    <property type="component" value="Unassembled WGS sequence"/>
</dbReference>
<feature type="domain" description="RsiG-like" evidence="1">
    <location>
        <begin position="125"/>
        <end position="183"/>
    </location>
</feature>
<protein>
    <submittedName>
        <fullName evidence="2">Aerial mycelium formation protein</fullName>
    </submittedName>
</protein>
<dbReference type="Pfam" id="PF22802">
    <property type="entry name" value="RsiG"/>
    <property type="match status" value="2"/>
</dbReference>